<dbReference type="Gene3D" id="3.60.15.10">
    <property type="entry name" value="Ribonuclease Z/Hydroxyacylglutathione hydrolase-like"/>
    <property type="match status" value="1"/>
</dbReference>
<dbReference type="PANTHER" id="PTHR46018">
    <property type="entry name" value="ZINC PHOSPHODIESTERASE ELAC PROTEIN 1"/>
    <property type="match status" value="1"/>
</dbReference>
<name>A0ABS4PNF8_9PSEU</name>
<dbReference type="Pfam" id="PF12706">
    <property type="entry name" value="Lactamase_B_2"/>
    <property type="match status" value="1"/>
</dbReference>
<gene>
    <name evidence="2" type="ORF">JOM49_002463</name>
</gene>
<organism evidence="2 3">
    <name type="scientific">Amycolatopsis magusensis</name>
    <dbReference type="NCBI Taxonomy" id="882444"/>
    <lineage>
        <taxon>Bacteria</taxon>
        <taxon>Bacillati</taxon>
        <taxon>Actinomycetota</taxon>
        <taxon>Actinomycetes</taxon>
        <taxon>Pseudonocardiales</taxon>
        <taxon>Pseudonocardiaceae</taxon>
        <taxon>Amycolatopsis</taxon>
    </lineage>
</organism>
<protein>
    <submittedName>
        <fullName evidence="2">Ribonuclease BN (tRNA processing enzyme)</fullName>
    </submittedName>
</protein>
<accession>A0ABS4PNF8</accession>
<dbReference type="InterPro" id="IPR036866">
    <property type="entry name" value="RibonucZ/Hydroxyglut_hydro"/>
</dbReference>
<dbReference type="CDD" id="cd07716">
    <property type="entry name" value="RNaseZ_short-form-like_MBL-fold"/>
    <property type="match status" value="1"/>
</dbReference>
<dbReference type="SUPFAM" id="SSF56281">
    <property type="entry name" value="Metallo-hydrolase/oxidoreductase"/>
    <property type="match status" value="1"/>
</dbReference>
<evidence type="ECO:0000259" key="1">
    <source>
        <dbReference type="SMART" id="SM00849"/>
    </source>
</evidence>
<evidence type="ECO:0000313" key="2">
    <source>
        <dbReference type="EMBL" id="MBP2180937.1"/>
    </source>
</evidence>
<comment type="caution">
    <text evidence="2">The sequence shown here is derived from an EMBL/GenBank/DDBJ whole genome shotgun (WGS) entry which is preliminary data.</text>
</comment>
<evidence type="ECO:0000313" key="3">
    <source>
        <dbReference type="Proteomes" id="UP000741013"/>
    </source>
</evidence>
<dbReference type="EMBL" id="JAGGMS010000001">
    <property type="protein sequence ID" value="MBP2180937.1"/>
    <property type="molecule type" value="Genomic_DNA"/>
</dbReference>
<reference evidence="2 3" key="1">
    <citation type="submission" date="2021-03" db="EMBL/GenBank/DDBJ databases">
        <title>Sequencing the genomes of 1000 actinobacteria strains.</title>
        <authorList>
            <person name="Klenk H.-P."/>
        </authorList>
    </citation>
    <scope>NUCLEOTIDE SEQUENCE [LARGE SCALE GENOMIC DNA]</scope>
    <source>
        <strain evidence="2 3">DSM 45510</strain>
    </source>
</reference>
<dbReference type="SMART" id="SM00849">
    <property type="entry name" value="Lactamase_B"/>
    <property type="match status" value="1"/>
</dbReference>
<dbReference type="InterPro" id="IPR001279">
    <property type="entry name" value="Metallo-B-lactamas"/>
</dbReference>
<feature type="domain" description="Metallo-beta-lactamase" evidence="1">
    <location>
        <begin position="18"/>
        <end position="205"/>
    </location>
</feature>
<proteinExistence type="predicted"/>
<dbReference type="Proteomes" id="UP000741013">
    <property type="component" value="Unassembled WGS sequence"/>
</dbReference>
<dbReference type="RefSeq" id="WP_209664420.1">
    <property type="nucleotide sequence ID" value="NZ_JAGGMS010000001.1"/>
</dbReference>
<dbReference type="PANTHER" id="PTHR46018:SF4">
    <property type="entry name" value="METALLO-HYDROLASE YHFI-RELATED"/>
    <property type="match status" value="1"/>
</dbReference>
<sequence length="256" mass="27263">MRLTILGCSGSVPCPDKPASGYLLEASGFRLLMDLGNGTLAELQRHADPLEVDAMLLSHLHADHCADVTALTVLRRFHPSVLGGRALPRLPLHGPSESATRLARAYAPDAVELADTDLADVFDFRPLSGEAFQLGPFEVLPVPVVHPCEAYGFRITAEGRTLAFTGDTAVTDELDRLADGVDVLLAEASWTHDLTRPAGMHLSGVEAGALAARTGAGKLLLTHVLPWTDGDAVLAEAHTTFNGDTRLVEVGDEYEI</sequence>
<keyword evidence="3" id="KW-1185">Reference proteome</keyword>